<protein>
    <submittedName>
        <fullName evidence="1">Uncharacterized protein</fullName>
    </submittedName>
</protein>
<reference evidence="1 2" key="1">
    <citation type="submission" date="2022-09" db="EMBL/GenBank/DDBJ databases">
        <authorList>
            <person name="Palmer J.M."/>
        </authorList>
    </citation>
    <scope>NUCLEOTIDE SEQUENCE [LARGE SCALE GENOMIC DNA]</scope>
    <source>
        <strain evidence="1 2">DSM 7382</strain>
    </source>
</reference>
<sequence length="98" mass="11309">MGGVSLERKFRFAREREGPTGSDKYNSRFRYTFEQGACWQVPTLVLLLAKLRIQGMAKYFAYNSFCDGSILYAPPTKLEIPRGERRGMCQILSIHVKR</sequence>
<name>A0AAW0GMW1_9APHY</name>
<organism evidence="1 2">
    <name type="scientific">Cerrena zonata</name>
    <dbReference type="NCBI Taxonomy" id="2478898"/>
    <lineage>
        <taxon>Eukaryota</taxon>
        <taxon>Fungi</taxon>
        <taxon>Dikarya</taxon>
        <taxon>Basidiomycota</taxon>
        <taxon>Agaricomycotina</taxon>
        <taxon>Agaricomycetes</taxon>
        <taxon>Polyporales</taxon>
        <taxon>Cerrenaceae</taxon>
        <taxon>Cerrena</taxon>
    </lineage>
</organism>
<dbReference type="Proteomes" id="UP001385951">
    <property type="component" value="Unassembled WGS sequence"/>
</dbReference>
<dbReference type="AlphaFoldDB" id="A0AAW0GMW1"/>
<keyword evidence="2" id="KW-1185">Reference proteome</keyword>
<accession>A0AAW0GMW1</accession>
<evidence type="ECO:0000313" key="1">
    <source>
        <dbReference type="EMBL" id="KAK7690939.1"/>
    </source>
</evidence>
<gene>
    <name evidence="1" type="ORF">QCA50_006042</name>
</gene>
<proteinExistence type="predicted"/>
<evidence type="ECO:0000313" key="2">
    <source>
        <dbReference type="Proteomes" id="UP001385951"/>
    </source>
</evidence>
<dbReference type="EMBL" id="JASBNA010000006">
    <property type="protein sequence ID" value="KAK7690939.1"/>
    <property type="molecule type" value="Genomic_DNA"/>
</dbReference>
<comment type="caution">
    <text evidence="1">The sequence shown here is derived from an EMBL/GenBank/DDBJ whole genome shotgun (WGS) entry which is preliminary data.</text>
</comment>